<name>A0A9W7TZ51_9PROT</name>
<comment type="caution">
    <text evidence="2">The sequence shown here is derived from an EMBL/GenBank/DDBJ whole genome shotgun (WGS) entry which is preliminary data.</text>
</comment>
<evidence type="ECO:0000256" key="1">
    <source>
        <dbReference type="SAM" id="MobiDB-lite"/>
    </source>
</evidence>
<organism evidence="2 3">
    <name type="scientific">Roseomonas genomospecies 6</name>
    <dbReference type="NCBI Taxonomy" id="214106"/>
    <lineage>
        <taxon>Bacteria</taxon>
        <taxon>Pseudomonadati</taxon>
        <taxon>Pseudomonadota</taxon>
        <taxon>Alphaproteobacteria</taxon>
        <taxon>Acetobacterales</taxon>
        <taxon>Roseomonadaceae</taxon>
        <taxon>Roseomonas</taxon>
    </lineage>
</organism>
<feature type="region of interest" description="Disordered" evidence="1">
    <location>
        <begin position="1"/>
        <end position="44"/>
    </location>
</feature>
<proteinExistence type="predicted"/>
<dbReference type="Proteomes" id="UP000480854">
    <property type="component" value="Unassembled WGS sequence"/>
</dbReference>
<dbReference type="AlphaFoldDB" id="A0A9W7TZ51"/>
<protein>
    <submittedName>
        <fullName evidence="2">Uncharacterized protein</fullName>
    </submittedName>
</protein>
<feature type="compositionally biased region" description="Basic and acidic residues" evidence="1">
    <location>
        <begin position="1"/>
        <end position="13"/>
    </location>
</feature>
<reference evidence="2 3" key="1">
    <citation type="submission" date="2018-07" db="EMBL/GenBank/DDBJ databases">
        <title>Genome sequence of Azospirillum sp. ATCC 49961.</title>
        <authorList>
            <person name="Sant'Anna F.H."/>
            <person name="Baldani J.I."/>
            <person name="Zilli J.E."/>
            <person name="Reis V.M."/>
            <person name="Hartmann A."/>
            <person name="Cruz L."/>
            <person name="de Souza E.M."/>
            <person name="de Oliveira Pedrosa F."/>
            <person name="Passaglia L.M.P."/>
        </authorList>
    </citation>
    <scope>NUCLEOTIDE SEQUENCE [LARGE SCALE GENOMIC DNA]</scope>
    <source>
        <strain evidence="2 3">ATCC 49961</strain>
    </source>
</reference>
<dbReference type="OrthoDB" id="7296501at2"/>
<dbReference type="EMBL" id="QOKW01000007">
    <property type="protein sequence ID" value="KAA0680947.1"/>
    <property type="molecule type" value="Genomic_DNA"/>
</dbReference>
<accession>A0A9W7TZ51</accession>
<evidence type="ECO:0000313" key="3">
    <source>
        <dbReference type="Proteomes" id="UP000480854"/>
    </source>
</evidence>
<sequence>MWPMKRKEKETRNRAAQPPRVLLPSAVSEKMPMRSGGMPAPLRGAREARDAVTLARLLRGTITPLRGDEILALLEPHRPRLVPKPLNPLAAMIGQPQGRLLEALLRPTAPIILDVLLPRLRDHLIDRIVHGKGTADDGLPGALEVAAAMRSLVSLLRGAGRGAVLSVVSAIEADARTDADRLIRGEAPNTGAEDDPAGGMANAIANTMANAMDNLAYALLRFEARRLMLETLGATVALRDVVYQSRRLTRHALRRAAEAMDGFGADRGIKALHASLAALASVDGLLVVALRNLDDQEEHREEANAFVEPADRKAMSDCLSAAWRLSDTVFDLVGKAANGGDLDELLFEALLRQLRSLHQFCTDLDHAGRPAALDTLERRLAERSRALAGIAGERLVGTILARPADPAKARRLLARGQALAQLLYDMGQDGDELEALALRLVVARDALNHAAG</sequence>
<keyword evidence="3" id="KW-1185">Reference proteome</keyword>
<gene>
    <name evidence="2" type="ORF">DS843_11085</name>
</gene>
<evidence type="ECO:0000313" key="2">
    <source>
        <dbReference type="EMBL" id="KAA0680947.1"/>
    </source>
</evidence>